<sequence>MTATATANSIANSTIPTIPTTVSGPRATIIANPWLAVPHAMRTAAPATTKARERPIGLFIKTRMPVATVAITIVRSISSDETYGSITAKFRSFSATSDAMWYTETPETIADTRYPTPMANRPIAPMMIPAGRRGGAGNGEYTGGGAANGGGGCPTSPEVG</sequence>
<gene>
    <name evidence="2" type="ORF">FB566_2943</name>
</gene>
<dbReference type="AlphaFoldDB" id="A0A543AXS9"/>
<evidence type="ECO:0000313" key="3">
    <source>
        <dbReference type="Proteomes" id="UP000317043"/>
    </source>
</evidence>
<organism evidence="2 3">
    <name type="scientific">Stackebrandtia endophytica</name>
    <dbReference type="NCBI Taxonomy" id="1496996"/>
    <lineage>
        <taxon>Bacteria</taxon>
        <taxon>Bacillati</taxon>
        <taxon>Actinomycetota</taxon>
        <taxon>Actinomycetes</taxon>
        <taxon>Glycomycetales</taxon>
        <taxon>Glycomycetaceae</taxon>
        <taxon>Stackebrandtia</taxon>
    </lineage>
</organism>
<dbReference type="Proteomes" id="UP000317043">
    <property type="component" value="Unassembled WGS sequence"/>
</dbReference>
<feature type="compositionally biased region" description="Gly residues" evidence="1">
    <location>
        <begin position="136"/>
        <end position="153"/>
    </location>
</feature>
<protein>
    <submittedName>
        <fullName evidence="2">Uncharacterized protein</fullName>
    </submittedName>
</protein>
<accession>A0A543AXS9</accession>
<name>A0A543AXS9_9ACTN</name>
<dbReference type="InParanoid" id="A0A543AXS9"/>
<evidence type="ECO:0000256" key="1">
    <source>
        <dbReference type="SAM" id="MobiDB-lite"/>
    </source>
</evidence>
<keyword evidence="3" id="KW-1185">Reference proteome</keyword>
<comment type="caution">
    <text evidence="2">The sequence shown here is derived from an EMBL/GenBank/DDBJ whole genome shotgun (WGS) entry which is preliminary data.</text>
</comment>
<proteinExistence type="predicted"/>
<feature type="region of interest" description="Disordered" evidence="1">
    <location>
        <begin position="136"/>
        <end position="160"/>
    </location>
</feature>
<reference evidence="2 3" key="1">
    <citation type="submission" date="2019-06" db="EMBL/GenBank/DDBJ databases">
        <title>Sequencing the genomes of 1000 actinobacteria strains.</title>
        <authorList>
            <person name="Klenk H.-P."/>
        </authorList>
    </citation>
    <scope>NUCLEOTIDE SEQUENCE [LARGE SCALE GENOMIC DNA]</scope>
    <source>
        <strain evidence="2 3">DSM 45928</strain>
    </source>
</reference>
<evidence type="ECO:0000313" key="2">
    <source>
        <dbReference type="EMBL" id="TQL77384.1"/>
    </source>
</evidence>
<dbReference type="EMBL" id="VFOW01000001">
    <property type="protein sequence ID" value="TQL77384.1"/>
    <property type="molecule type" value="Genomic_DNA"/>
</dbReference>